<dbReference type="SUPFAM" id="SSF69118">
    <property type="entry name" value="AhpD-like"/>
    <property type="match status" value="1"/>
</dbReference>
<organism evidence="2 3">
    <name type="scientific">Streptomyces oryzae</name>
    <dbReference type="NCBI Taxonomy" id="1434886"/>
    <lineage>
        <taxon>Bacteria</taxon>
        <taxon>Bacillati</taxon>
        <taxon>Actinomycetota</taxon>
        <taxon>Actinomycetes</taxon>
        <taxon>Kitasatosporales</taxon>
        <taxon>Streptomycetaceae</taxon>
        <taxon>Streptomyces</taxon>
    </lineage>
</organism>
<proteinExistence type="predicted"/>
<sequence>MPGTAFPELTPQSAPATSRRIMEATRQRLGFLPAATARLAVSPHTLEAFTRMSAAFEATSLDVLARETVILTVATRNGCHLCVAMHTRKLRALEAGEELIDALRESRPLPDERLEAVRVFTTEVLDRAGDVGAGALDAFAAQGYTPEQALEVVLGIGAYTLSTLANRLTGAPVDAELEPYA</sequence>
<dbReference type="InterPro" id="IPR029032">
    <property type="entry name" value="AhpD-like"/>
</dbReference>
<gene>
    <name evidence="2" type="ORF">ITI46_25265</name>
</gene>
<accession>A0ABS3XHR1</accession>
<dbReference type="EMBL" id="JADKMA010000156">
    <property type="protein sequence ID" value="MBO8194940.1"/>
    <property type="molecule type" value="Genomic_DNA"/>
</dbReference>
<protein>
    <submittedName>
        <fullName evidence="2">Carboxymuconolactone decarboxylase family protein</fullName>
    </submittedName>
</protein>
<evidence type="ECO:0000313" key="2">
    <source>
        <dbReference type="EMBL" id="MBO8194940.1"/>
    </source>
</evidence>
<dbReference type="RefSeq" id="WP_209242088.1">
    <property type="nucleotide sequence ID" value="NZ_JADKMA010000156.1"/>
</dbReference>
<dbReference type="PANTHER" id="PTHR35446:SF3">
    <property type="entry name" value="CMD DOMAIN-CONTAINING PROTEIN"/>
    <property type="match status" value="1"/>
</dbReference>
<keyword evidence="3" id="KW-1185">Reference proteome</keyword>
<dbReference type="Proteomes" id="UP001519064">
    <property type="component" value="Unassembled WGS sequence"/>
</dbReference>
<feature type="domain" description="Carboxymuconolactone decarboxylase-like" evidence="1">
    <location>
        <begin position="43"/>
        <end position="104"/>
    </location>
</feature>
<evidence type="ECO:0000259" key="1">
    <source>
        <dbReference type="Pfam" id="PF02627"/>
    </source>
</evidence>
<reference evidence="2 3" key="1">
    <citation type="submission" date="2020-11" db="EMBL/GenBank/DDBJ databases">
        <title>Streptomyces spirodelae sp. nov., isolated from duckweed.</title>
        <authorList>
            <person name="Saimee Y."/>
            <person name="Duangmal K."/>
        </authorList>
    </citation>
    <scope>NUCLEOTIDE SEQUENCE [LARGE SCALE GENOMIC DNA]</scope>
    <source>
        <strain evidence="2 3">S16-07</strain>
    </source>
</reference>
<dbReference type="PANTHER" id="PTHR35446">
    <property type="entry name" value="SI:CH211-175M2.5"/>
    <property type="match status" value="1"/>
</dbReference>
<comment type="caution">
    <text evidence="2">The sequence shown here is derived from an EMBL/GenBank/DDBJ whole genome shotgun (WGS) entry which is preliminary data.</text>
</comment>
<evidence type="ECO:0000313" key="3">
    <source>
        <dbReference type="Proteomes" id="UP001519064"/>
    </source>
</evidence>
<dbReference type="Gene3D" id="1.20.1290.10">
    <property type="entry name" value="AhpD-like"/>
    <property type="match status" value="1"/>
</dbReference>
<name>A0ABS3XHR1_9ACTN</name>
<dbReference type="InterPro" id="IPR003779">
    <property type="entry name" value="CMD-like"/>
</dbReference>
<dbReference type="Pfam" id="PF02627">
    <property type="entry name" value="CMD"/>
    <property type="match status" value="1"/>
</dbReference>